<accession>F6PI58</accession>
<dbReference type="GeneTree" id="ENSGT00390000008658"/>
<feature type="region of interest" description="Disordered" evidence="1">
    <location>
        <begin position="152"/>
        <end position="171"/>
    </location>
</feature>
<dbReference type="EMBL" id="EAAA01001108">
    <property type="status" value="NOT_ANNOTATED_CDS"/>
    <property type="molecule type" value="Genomic_DNA"/>
</dbReference>
<dbReference type="InParanoid" id="F6PI58"/>
<proteinExistence type="predicted"/>
<protein>
    <submittedName>
        <fullName evidence="2">Uncharacterized protein</fullName>
    </submittedName>
</protein>
<name>F6PI58_CIOIN</name>
<dbReference type="PANTHER" id="PTHR31094:SF2">
    <property type="entry name" value="RIKEN CDNA 2310061I04 GENE"/>
    <property type="match status" value="1"/>
</dbReference>
<keyword evidence="3" id="KW-1185">Reference proteome</keyword>
<evidence type="ECO:0000313" key="3">
    <source>
        <dbReference type="Proteomes" id="UP000008144"/>
    </source>
</evidence>
<dbReference type="Proteomes" id="UP000008144">
    <property type="component" value="Chromosome 13"/>
</dbReference>
<reference evidence="2" key="4">
    <citation type="submission" date="2025-09" db="UniProtKB">
        <authorList>
            <consortium name="Ensembl"/>
        </authorList>
    </citation>
    <scope>IDENTIFICATION</scope>
</reference>
<dbReference type="Ensembl" id="ENSCINT00000020264.3">
    <property type="protein sequence ID" value="ENSCINP00000020264.3"/>
    <property type="gene ID" value="ENSCING00000010144.3"/>
</dbReference>
<organism evidence="2 3">
    <name type="scientific">Ciona intestinalis</name>
    <name type="common">Transparent sea squirt</name>
    <name type="synonym">Ascidia intestinalis</name>
    <dbReference type="NCBI Taxonomy" id="7719"/>
    <lineage>
        <taxon>Eukaryota</taxon>
        <taxon>Metazoa</taxon>
        <taxon>Chordata</taxon>
        <taxon>Tunicata</taxon>
        <taxon>Ascidiacea</taxon>
        <taxon>Phlebobranchia</taxon>
        <taxon>Cionidae</taxon>
        <taxon>Ciona</taxon>
    </lineage>
</organism>
<dbReference type="PANTHER" id="PTHR31094">
    <property type="entry name" value="RIKEN CDNA 2310061I04 GENE"/>
    <property type="match status" value="1"/>
</dbReference>
<reference evidence="2" key="2">
    <citation type="journal article" date="2008" name="Genome Biol.">
        <title>Improved genome assembly and evidence-based global gene model set for the chordate Ciona intestinalis: new insight into intron and operon populations.</title>
        <authorList>
            <person name="Satou Y."/>
            <person name="Mineta K."/>
            <person name="Ogasawara M."/>
            <person name="Sasakura Y."/>
            <person name="Shoguchi E."/>
            <person name="Ueno K."/>
            <person name="Yamada L."/>
            <person name="Matsumoto J."/>
            <person name="Wasserscheid J."/>
            <person name="Dewar K."/>
            <person name="Wiley G.B."/>
            <person name="Macmil S.L."/>
            <person name="Roe B.A."/>
            <person name="Zeller R.W."/>
            <person name="Hastings K.E."/>
            <person name="Lemaire P."/>
            <person name="Lindquist E."/>
            <person name="Endo T."/>
            <person name="Hotta K."/>
            <person name="Inaba K."/>
        </authorList>
    </citation>
    <scope>NUCLEOTIDE SEQUENCE [LARGE SCALE GENOMIC DNA]</scope>
    <source>
        <strain evidence="2">wild type</strain>
    </source>
</reference>
<dbReference type="HOGENOM" id="CLU_964819_0_0_1"/>
<reference evidence="3" key="1">
    <citation type="journal article" date="2002" name="Science">
        <title>The draft genome of Ciona intestinalis: insights into chordate and vertebrate origins.</title>
        <authorList>
            <person name="Dehal P."/>
            <person name="Satou Y."/>
            <person name="Campbell R.K."/>
            <person name="Chapman J."/>
            <person name="Degnan B."/>
            <person name="De Tomaso A."/>
            <person name="Davidson B."/>
            <person name="Di Gregorio A."/>
            <person name="Gelpke M."/>
            <person name="Goodstein D.M."/>
            <person name="Harafuji N."/>
            <person name="Hastings K.E."/>
            <person name="Ho I."/>
            <person name="Hotta K."/>
            <person name="Huang W."/>
            <person name="Kawashima T."/>
            <person name="Lemaire P."/>
            <person name="Martinez D."/>
            <person name="Meinertzhagen I.A."/>
            <person name="Necula S."/>
            <person name="Nonaka M."/>
            <person name="Putnam N."/>
            <person name="Rash S."/>
            <person name="Saiga H."/>
            <person name="Satake M."/>
            <person name="Terry A."/>
            <person name="Yamada L."/>
            <person name="Wang H.G."/>
            <person name="Awazu S."/>
            <person name="Azumi K."/>
            <person name="Boore J."/>
            <person name="Branno M."/>
            <person name="Chin-Bow S."/>
            <person name="DeSantis R."/>
            <person name="Doyle S."/>
            <person name="Francino P."/>
            <person name="Keys D.N."/>
            <person name="Haga S."/>
            <person name="Hayashi H."/>
            <person name="Hino K."/>
            <person name="Imai K.S."/>
            <person name="Inaba K."/>
            <person name="Kano S."/>
            <person name="Kobayashi K."/>
            <person name="Kobayashi M."/>
            <person name="Lee B.I."/>
            <person name="Makabe K.W."/>
            <person name="Manohar C."/>
            <person name="Matassi G."/>
            <person name="Medina M."/>
            <person name="Mochizuki Y."/>
            <person name="Mount S."/>
            <person name="Morishita T."/>
            <person name="Miura S."/>
            <person name="Nakayama A."/>
            <person name="Nishizaka S."/>
            <person name="Nomoto H."/>
            <person name="Ohta F."/>
            <person name="Oishi K."/>
            <person name="Rigoutsos I."/>
            <person name="Sano M."/>
            <person name="Sasaki A."/>
            <person name="Sasakura Y."/>
            <person name="Shoguchi E."/>
            <person name="Shin-i T."/>
            <person name="Spagnuolo A."/>
            <person name="Stainier D."/>
            <person name="Suzuki M.M."/>
            <person name="Tassy O."/>
            <person name="Takatori N."/>
            <person name="Tokuoka M."/>
            <person name="Yagi K."/>
            <person name="Yoshizaki F."/>
            <person name="Wada S."/>
            <person name="Zhang C."/>
            <person name="Hyatt P.D."/>
            <person name="Larimer F."/>
            <person name="Detter C."/>
            <person name="Doggett N."/>
            <person name="Glavina T."/>
            <person name="Hawkins T."/>
            <person name="Richardson P."/>
            <person name="Lucas S."/>
            <person name="Kohara Y."/>
            <person name="Levine M."/>
            <person name="Satoh N."/>
            <person name="Rokhsar D.S."/>
        </authorList>
    </citation>
    <scope>NUCLEOTIDE SEQUENCE [LARGE SCALE GENOMIC DNA]</scope>
</reference>
<evidence type="ECO:0000313" key="2">
    <source>
        <dbReference type="Ensembl" id="ENSCINP00000020264.3"/>
    </source>
</evidence>
<dbReference type="Pfam" id="PF10184">
    <property type="entry name" value="DUF2358"/>
    <property type="match status" value="1"/>
</dbReference>
<evidence type="ECO:0000256" key="1">
    <source>
        <dbReference type="SAM" id="MobiDB-lite"/>
    </source>
</evidence>
<dbReference type="InterPro" id="IPR018790">
    <property type="entry name" value="DUF2358"/>
</dbReference>
<dbReference type="OMA" id="RNEIPMF"/>
<sequence length="289" mass="34069">MFSVIATRMLTSIWRREVAIPITTIYKYNKQAVSKTENVLSSVFYHRAPLTLQNIEITSNKTLQTVTASLSAVIEDKRPNFQSKSRRKLMRKKSIKLQVYKNKEFIEKALVVYNHKPDLRFLPSNLDCCQKSLGFEEKELLCNNVNYVPPNVDNTTNNNEDLNKTEEPANDPNQKLRLLYSKLRNEIPMFFEKRGPWHDFSIYTKDIELHTSSKKNPEKLKLFLSGHRSYKFFLWSYRQFNLRYLSQPTLDVLSMELDETHHRIEVRWRLSGWNPTTMICNLLLSMPAN</sequence>
<dbReference type="AlphaFoldDB" id="F6PI58"/>
<reference evidence="2" key="3">
    <citation type="submission" date="2025-08" db="UniProtKB">
        <authorList>
            <consortium name="Ensembl"/>
        </authorList>
    </citation>
    <scope>IDENTIFICATION</scope>
</reference>